<dbReference type="RefSeq" id="WP_166855129.1">
    <property type="nucleotide sequence ID" value="NZ_CP063989.1"/>
</dbReference>
<reference evidence="1 2" key="1">
    <citation type="submission" date="2020-11" db="EMBL/GenBank/DDBJ databases">
        <title>Actinomyces sp. ZJ750.</title>
        <authorList>
            <person name="Zhou J."/>
        </authorList>
    </citation>
    <scope>NUCLEOTIDE SEQUENCE [LARGE SCALE GENOMIC DNA]</scope>
    <source>
        <strain evidence="1 2">ZJ750</strain>
    </source>
</reference>
<dbReference type="Proteomes" id="UP000594637">
    <property type="component" value="Chromosome"/>
</dbReference>
<gene>
    <name evidence="1" type="ORF">ID810_03560</name>
</gene>
<name>A0A7T0LMV4_9ACTO</name>
<organism evidence="1 2">
    <name type="scientific">Actinomyces respiraculi</name>
    <dbReference type="NCBI Taxonomy" id="2744574"/>
    <lineage>
        <taxon>Bacteria</taxon>
        <taxon>Bacillati</taxon>
        <taxon>Actinomycetota</taxon>
        <taxon>Actinomycetes</taxon>
        <taxon>Actinomycetales</taxon>
        <taxon>Actinomycetaceae</taxon>
        <taxon>Actinomyces</taxon>
    </lineage>
</organism>
<proteinExistence type="predicted"/>
<dbReference type="KEGG" id="arep:ID810_03560"/>
<evidence type="ECO:0000313" key="2">
    <source>
        <dbReference type="Proteomes" id="UP000594637"/>
    </source>
</evidence>
<protein>
    <submittedName>
        <fullName evidence="1">Uncharacterized protein</fullName>
    </submittedName>
</protein>
<evidence type="ECO:0000313" key="1">
    <source>
        <dbReference type="EMBL" id="QPL06033.1"/>
    </source>
</evidence>
<accession>A0A7T0LMV4</accession>
<dbReference type="EMBL" id="CP063989">
    <property type="protein sequence ID" value="QPL06033.1"/>
    <property type="molecule type" value="Genomic_DNA"/>
</dbReference>
<keyword evidence="2" id="KW-1185">Reference proteome</keyword>
<sequence length="247" mass="26969">MKKLRMFQDMPTVMDASAELAAMRALRAMPMEHLTKHREEFVDIVRRLDDSHADSSGGAFGLTPDNEAEFHEFADWLRGLGSLMGWPSDTTWALDVTFEQMTAAYPQVLEDAAAGPRPGSPMVVQLAERVQEVGPLEIGEAVSASEGLRLSGEEWVFITAPGWRVLNSDGTLAYAWSTPGVGERVDDLVDLSVQEVTSQSAITNCDPVLHLSDGRCVEAFSGDPFRPWSMRIAAGTFTGAPTAPEWL</sequence>
<dbReference type="AlphaFoldDB" id="A0A7T0LMV4"/>